<gene>
    <name evidence="1" type="ORF">AEK19_MT0765</name>
</gene>
<proteinExistence type="predicted"/>
<geneLocation type="mitochondrion" evidence="1"/>
<reference evidence="1" key="1">
    <citation type="submission" date="2017-03" db="EMBL/GenBank/DDBJ databases">
        <title>The mitochondrial genome of the carnivorous plant Utricularia reniformis (Lentibulariaceae): structure, comparative analysis and evolutionary landmarks.</title>
        <authorList>
            <person name="Silva S.R."/>
            <person name="Alvarenga D.O."/>
            <person name="Michael T.P."/>
            <person name="Miranda V.F.O."/>
            <person name="Varani A.M."/>
        </authorList>
    </citation>
    <scope>NUCLEOTIDE SEQUENCE</scope>
</reference>
<evidence type="ECO:0000313" key="1">
    <source>
        <dbReference type="EMBL" id="ART31008.1"/>
    </source>
</evidence>
<sequence length="37" mass="4272">MRSFALISRRKLIGQLGSTYSTLLGQRVERLEGSKRY</sequence>
<dbReference type="AlphaFoldDB" id="A0A1Y0B0V2"/>
<name>A0A1Y0B0V2_9LAMI</name>
<dbReference type="EMBL" id="KY774314">
    <property type="protein sequence ID" value="ART31008.1"/>
    <property type="molecule type" value="Genomic_DNA"/>
</dbReference>
<protein>
    <submittedName>
        <fullName evidence="1">Uncharacterized protein</fullName>
    </submittedName>
</protein>
<accession>A0A1Y0B0V2</accession>
<organism evidence="1">
    <name type="scientific">Utricularia reniformis</name>
    <dbReference type="NCBI Taxonomy" id="192314"/>
    <lineage>
        <taxon>Eukaryota</taxon>
        <taxon>Viridiplantae</taxon>
        <taxon>Streptophyta</taxon>
        <taxon>Embryophyta</taxon>
        <taxon>Tracheophyta</taxon>
        <taxon>Spermatophyta</taxon>
        <taxon>Magnoliopsida</taxon>
        <taxon>eudicotyledons</taxon>
        <taxon>Gunneridae</taxon>
        <taxon>Pentapetalae</taxon>
        <taxon>asterids</taxon>
        <taxon>lamiids</taxon>
        <taxon>Lamiales</taxon>
        <taxon>Lentibulariaceae</taxon>
        <taxon>Utricularia</taxon>
    </lineage>
</organism>
<keyword evidence="1" id="KW-0496">Mitochondrion</keyword>